<dbReference type="EMBL" id="JADQTO010000002">
    <property type="protein sequence ID" value="MBG0560723.1"/>
    <property type="molecule type" value="Genomic_DNA"/>
</dbReference>
<dbReference type="AlphaFoldDB" id="A0A931C5A6"/>
<comment type="caution">
    <text evidence="1">The sequence shown here is derived from an EMBL/GenBank/DDBJ whole genome shotgun (WGS) entry which is preliminary data.</text>
</comment>
<evidence type="ECO:0000313" key="1">
    <source>
        <dbReference type="EMBL" id="MBG0560723.1"/>
    </source>
</evidence>
<proteinExistence type="predicted"/>
<gene>
    <name evidence="1" type="ORF">I4J89_04485</name>
</gene>
<protein>
    <submittedName>
        <fullName evidence="1">Uncharacterized protein</fullName>
    </submittedName>
</protein>
<evidence type="ECO:0000313" key="2">
    <source>
        <dbReference type="Proteomes" id="UP000598146"/>
    </source>
</evidence>
<organism evidence="1 2">
    <name type="scientific">Actinoplanes aureus</name>
    <dbReference type="NCBI Taxonomy" id="2792083"/>
    <lineage>
        <taxon>Bacteria</taxon>
        <taxon>Bacillati</taxon>
        <taxon>Actinomycetota</taxon>
        <taxon>Actinomycetes</taxon>
        <taxon>Micromonosporales</taxon>
        <taxon>Micromonosporaceae</taxon>
        <taxon>Actinoplanes</taxon>
    </lineage>
</organism>
<accession>A0A931C5A6</accession>
<sequence>MAVYATPNDLTGVVDPVPANAEQLIKRASRDVDRELLCAVYDPTDAATIAALKEATVEQVAGTLAAGDKTGLGVPTVPASFTLGKLSVQRPAAPATASRTGGLVYQAYAVLQAAGLTGHGPQERQ</sequence>
<dbReference type="Proteomes" id="UP000598146">
    <property type="component" value="Unassembled WGS sequence"/>
</dbReference>
<name>A0A931C5A6_9ACTN</name>
<dbReference type="RefSeq" id="WP_196412526.1">
    <property type="nucleotide sequence ID" value="NZ_JADQTO010000002.1"/>
</dbReference>
<keyword evidence="2" id="KW-1185">Reference proteome</keyword>
<reference evidence="1" key="1">
    <citation type="submission" date="2020-11" db="EMBL/GenBank/DDBJ databases">
        <title>Isolation and identification of active actinomycetes.</title>
        <authorList>
            <person name="Sun X."/>
        </authorList>
    </citation>
    <scope>NUCLEOTIDE SEQUENCE</scope>
    <source>
        <strain evidence="1">NEAU-A11</strain>
    </source>
</reference>